<dbReference type="GO" id="GO:0005615">
    <property type="term" value="C:extracellular space"/>
    <property type="evidence" value="ECO:0007669"/>
    <property type="project" value="UniProtKB-ARBA"/>
</dbReference>
<evidence type="ECO:0000256" key="1">
    <source>
        <dbReference type="ARBA" id="ARBA00009470"/>
    </source>
</evidence>
<dbReference type="InterPro" id="IPR037020">
    <property type="entry name" value="Hemocyanin_C_sf"/>
</dbReference>
<dbReference type="Pfam" id="PF03723">
    <property type="entry name" value="Hemocyanin_C"/>
    <property type="match status" value="1"/>
</dbReference>
<dbReference type="SUPFAM" id="SSF48056">
    <property type="entry name" value="Di-copper centre-containing domain"/>
    <property type="match status" value="1"/>
</dbReference>
<feature type="signal peptide" evidence="3">
    <location>
        <begin position="1"/>
        <end position="20"/>
    </location>
</feature>
<dbReference type="Proteomes" id="UP000198287">
    <property type="component" value="Unassembled WGS sequence"/>
</dbReference>
<comment type="similarity">
    <text evidence="1">Belongs to the tyrosinase family. Hemocyanin subfamily.</text>
</comment>
<dbReference type="AlphaFoldDB" id="A0A226EI98"/>
<dbReference type="InterPro" id="IPR005203">
    <property type="entry name" value="Hemocyanin_C"/>
</dbReference>
<dbReference type="PANTHER" id="PTHR11511">
    <property type="entry name" value="LARVAL STORAGE PROTEIN/PHENOLOXIDASE"/>
    <property type="match status" value="1"/>
</dbReference>
<dbReference type="SUPFAM" id="SSF81296">
    <property type="entry name" value="E set domains"/>
    <property type="match status" value="1"/>
</dbReference>
<keyword evidence="2" id="KW-0758">Storage protein</keyword>
<dbReference type="Gene3D" id="2.60.40.1520">
    <property type="entry name" value="Hemocyanin, C-terminal domain"/>
    <property type="match status" value="1"/>
</dbReference>
<dbReference type="InterPro" id="IPR008922">
    <property type="entry name" value="Di-copper_centre_dom_sf"/>
</dbReference>
<comment type="caution">
    <text evidence="5">The sequence shown here is derived from an EMBL/GenBank/DDBJ whole genome shotgun (WGS) entry which is preliminary data.</text>
</comment>
<dbReference type="PROSITE" id="PS00210">
    <property type="entry name" value="HEMOCYANIN_2"/>
    <property type="match status" value="1"/>
</dbReference>
<dbReference type="Gene3D" id="1.10.1280.10">
    <property type="entry name" value="Di-copper center containing domain from catechol oxidase"/>
    <property type="match status" value="1"/>
</dbReference>
<dbReference type="GO" id="GO:0045735">
    <property type="term" value="F:nutrient reservoir activity"/>
    <property type="evidence" value="ECO:0007669"/>
    <property type="project" value="UniProtKB-KW"/>
</dbReference>
<dbReference type="GO" id="GO:0004497">
    <property type="term" value="F:monooxygenase activity"/>
    <property type="evidence" value="ECO:0007669"/>
    <property type="project" value="UniProtKB-ARBA"/>
</dbReference>
<organism evidence="5 6">
    <name type="scientific">Folsomia candida</name>
    <name type="common">Springtail</name>
    <dbReference type="NCBI Taxonomy" id="158441"/>
    <lineage>
        <taxon>Eukaryota</taxon>
        <taxon>Metazoa</taxon>
        <taxon>Ecdysozoa</taxon>
        <taxon>Arthropoda</taxon>
        <taxon>Hexapoda</taxon>
        <taxon>Collembola</taxon>
        <taxon>Entomobryomorpha</taxon>
        <taxon>Isotomoidea</taxon>
        <taxon>Isotomidae</taxon>
        <taxon>Proisotominae</taxon>
        <taxon>Folsomia</taxon>
    </lineage>
</organism>
<name>A0A226EI98_FOLCA</name>
<reference evidence="5 6" key="1">
    <citation type="submission" date="2015-12" db="EMBL/GenBank/DDBJ databases">
        <title>The genome of Folsomia candida.</title>
        <authorList>
            <person name="Faddeeva A."/>
            <person name="Derks M.F."/>
            <person name="Anvar Y."/>
            <person name="Smit S."/>
            <person name="Van Straalen N."/>
            <person name="Roelofs D."/>
        </authorList>
    </citation>
    <scope>NUCLEOTIDE SEQUENCE [LARGE SCALE GENOMIC DNA]</scope>
    <source>
        <strain evidence="5 6">VU population</strain>
        <tissue evidence="5">Whole body</tissue>
    </source>
</reference>
<dbReference type="EMBL" id="LNIX01000003">
    <property type="protein sequence ID" value="OXA57423.1"/>
    <property type="molecule type" value="Genomic_DNA"/>
</dbReference>
<dbReference type="Pfam" id="PF00372">
    <property type="entry name" value="Hemocyanin_M"/>
    <property type="match status" value="1"/>
</dbReference>
<sequence>MRRITVVQVVVFLNFHQCFGQDAINSECPAPPPVHEELDELLLPQCGSPTTISTTQFCQSETPQNLCTAEEERIDRIVSGIVGCLQDIRHTAAYDMSTEFMSIVAKITDTLMKEKTANDMMYLANRLKEHPKMNYRLWLRAMLSAIERRPDDFKGFQFHQSVQAMPHYYLSAKTLDTLKNARDEETCTLVDESEGIANAEENLLFYFREDIGINSHHGYWHAIHGHNRKPDNKDCPTDGSFPNEDTPCHEDRRGELFYYMHRVMLAKYHTERLSHCLPPLLPFHLQIGGVIDSGYIPHLGIRPENNMQWEKRPPNVPLPDEVMEQNTSSDNKTCIRSFTSVRQLLENILNIEIAIRTGEYVSNNGEKRPLTIDVLGNMLEASGKNPNETLYGSVHNSGHDLISKAITPKQAINSSVGVMGDTATALRDPIFYRWHLFIDNLLDTHQRNLPPHEIVSVVEGDYPLLWDKVEITDVFVRQIEHTFQKNRLNTFWSQQVFQIGVPKYDNSCKKSKLCFKNLDHKDFEYSIQIVNPGSAVNGTIRIFLAPRRREDGQMLTILEQRKYIHALDTFNINEILPGNHTYTRQSLDSTLTTARSSGGYLSGSKVIKKCDDNKCGCGWPHHLLLPKGHEGAGMEFDLIVMITDGNRYRFLYNKQEEENLKGCQMAPLICGITGLNRPYPDVDLPMGYPFERLPYLLPNKKNLPRSKQREYVKYMADYTEGLSNMHRTTIHIIHNDIFLENPDHPLSLGRKLQSTGMPKSYCVNGSPTLVPPTQSTGWDWYQPPPTTPQPIIWTSQQPYYYDRSCNCYKTGSQAPPTTPPPVVWTTPTRQPYYYDRSCNCYKTGGCSG</sequence>
<dbReference type="PROSITE" id="PS00498">
    <property type="entry name" value="TYROSINASE_2"/>
    <property type="match status" value="1"/>
</dbReference>
<feature type="chain" id="PRO_5011968539" evidence="3">
    <location>
        <begin position="21"/>
        <end position="848"/>
    </location>
</feature>
<dbReference type="PANTHER" id="PTHR11511:SF5">
    <property type="entry name" value="FAT-BODY PROTEIN 1-RELATED"/>
    <property type="match status" value="1"/>
</dbReference>
<dbReference type="InterPro" id="IPR013788">
    <property type="entry name" value="Hemocyanin/hexamerin"/>
</dbReference>
<evidence type="ECO:0000313" key="5">
    <source>
        <dbReference type="EMBL" id="OXA57423.1"/>
    </source>
</evidence>
<dbReference type="OrthoDB" id="8119704at2759"/>
<dbReference type="InterPro" id="IPR002227">
    <property type="entry name" value="Tyrosinase_Cu-bd"/>
</dbReference>
<evidence type="ECO:0000256" key="3">
    <source>
        <dbReference type="SAM" id="SignalP"/>
    </source>
</evidence>
<gene>
    <name evidence="5" type="ORF">Fcan01_06636</name>
</gene>
<protein>
    <submittedName>
        <fullName evidence="5">Phenoloxidase subunit 1</fullName>
    </submittedName>
</protein>
<dbReference type="InterPro" id="IPR000896">
    <property type="entry name" value="Hemocyanin/hexamerin_mid_dom"/>
</dbReference>
<proteinExistence type="inferred from homology"/>
<keyword evidence="6" id="KW-1185">Reference proteome</keyword>
<feature type="domain" description="Tyrosinase copper-binding" evidence="4">
    <location>
        <begin position="428"/>
        <end position="439"/>
    </location>
</feature>
<dbReference type="InterPro" id="IPR014756">
    <property type="entry name" value="Ig_E-set"/>
</dbReference>
<dbReference type="PRINTS" id="PR00187">
    <property type="entry name" value="HAEMOCYANIN"/>
</dbReference>
<keyword evidence="3" id="KW-0732">Signal</keyword>
<evidence type="ECO:0000313" key="6">
    <source>
        <dbReference type="Proteomes" id="UP000198287"/>
    </source>
</evidence>
<evidence type="ECO:0000259" key="4">
    <source>
        <dbReference type="PROSITE" id="PS00498"/>
    </source>
</evidence>
<evidence type="ECO:0000256" key="2">
    <source>
        <dbReference type="ARBA" id="ARBA00022761"/>
    </source>
</evidence>
<dbReference type="STRING" id="158441.A0A226EI98"/>
<accession>A0A226EI98</accession>